<protein>
    <submittedName>
        <fullName evidence="2">Thermonuclease family protein</fullName>
    </submittedName>
</protein>
<dbReference type="RefSeq" id="WP_310808953.1">
    <property type="nucleotide sequence ID" value="NZ_JAVLSH010000037.1"/>
</dbReference>
<comment type="caution">
    <text evidence="2">The sequence shown here is derived from an EMBL/GenBank/DDBJ whole genome shotgun (WGS) entry which is preliminary data.</text>
</comment>
<reference evidence="3" key="1">
    <citation type="submission" date="2023-07" db="EMBL/GenBank/DDBJ databases">
        <title>Genomic characterization of faba bean (Vicia faba) microsymbionts in Mexican soils.</title>
        <authorList>
            <person name="Rivera Orduna F.N."/>
            <person name="Guevara-Luna J."/>
            <person name="Yan J."/>
            <person name="Arroyo-Herrera I."/>
            <person name="Li Y."/>
            <person name="Vasquez-Murrieta M.S."/>
            <person name="Wang E.T."/>
        </authorList>
    </citation>
    <scope>NUCLEOTIDE SEQUENCE [LARGE SCALE GENOMIC DNA]</scope>
    <source>
        <strain evidence="3">CH6</strain>
    </source>
</reference>
<dbReference type="Pfam" id="PF00565">
    <property type="entry name" value="SNase"/>
    <property type="match status" value="1"/>
</dbReference>
<evidence type="ECO:0000259" key="1">
    <source>
        <dbReference type="Pfam" id="PF00565"/>
    </source>
</evidence>
<proteinExistence type="predicted"/>
<evidence type="ECO:0000313" key="3">
    <source>
        <dbReference type="Proteomes" id="UP001269402"/>
    </source>
</evidence>
<dbReference type="EMBL" id="JAVLSH010000037">
    <property type="protein sequence ID" value="MDR9764408.1"/>
    <property type="molecule type" value="Genomic_DNA"/>
</dbReference>
<evidence type="ECO:0000313" key="2">
    <source>
        <dbReference type="EMBL" id="MDR9764408.1"/>
    </source>
</evidence>
<accession>A0AAW8PC62</accession>
<dbReference type="SUPFAM" id="SSF50199">
    <property type="entry name" value="Staphylococcal nuclease"/>
    <property type="match status" value="1"/>
</dbReference>
<keyword evidence="3" id="KW-1185">Reference proteome</keyword>
<dbReference type="AlphaFoldDB" id="A0AAW8PC62"/>
<sequence>MIAAVVMCASLTAVDGDTVRCDGQLMRLLGGGIPFAWGIDTPEIGSHAKCLKERKLAQIAKGRLKELLEERGLRIEIKGYDNTPAHRPLVNIYRKDGREVGAMLLAEGFARDWRPDRKNDWCSRP</sequence>
<feature type="domain" description="TNase-like" evidence="1">
    <location>
        <begin position="38"/>
        <end position="114"/>
    </location>
</feature>
<dbReference type="InterPro" id="IPR035437">
    <property type="entry name" value="SNase_OB-fold_sf"/>
</dbReference>
<organism evidence="2 3">
    <name type="scientific">Rhizobium redzepovicii</name>
    <dbReference type="NCBI Taxonomy" id="2867518"/>
    <lineage>
        <taxon>Bacteria</taxon>
        <taxon>Pseudomonadati</taxon>
        <taxon>Pseudomonadota</taxon>
        <taxon>Alphaproteobacteria</taxon>
        <taxon>Hyphomicrobiales</taxon>
        <taxon>Rhizobiaceae</taxon>
        <taxon>Rhizobium/Agrobacterium group</taxon>
        <taxon>Rhizobium</taxon>
    </lineage>
</organism>
<dbReference type="InterPro" id="IPR016071">
    <property type="entry name" value="Staphylococal_nuclease_OB-fold"/>
</dbReference>
<dbReference type="Gene3D" id="2.40.50.90">
    <property type="match status" value="1"/>
</dbReference>
<gene>
    <name evidence="2" type="ORF">RJJ37_33205</name>
</gene>
<dbReference type="Proteomes" id="UP001269402">
    <property type="component" value="Unassembled WGS sequence"/>
</dbReference>
<name>A0AAW8PC62_9HYPH</name>